<feature type="transmembrane region" description="Helical" evidence="1">
    <location>
        <begin position="44"/>
        <end position="65"/>
    </location>
</feature>
<dbReference type="InterPro" id="IPR046093">
    <property type="entry name" value="DUF6111"/>
</dbReference>
<keyword evidence="1" id="KW-0812">Transmembrane</keyword>
<dbReference type="RefSeq" id="WP_045776821.1">
    <property type="nucleotide sequence ID" value="NZ_LAJY01000502.1"/>
</dbReference>
<dbReference type="Proteomes" id="UP000033774">
    <property type="component" value="Unassembled WGS sequence"/>
</dbReference>
<sequence>MIRLLLTFVVPLLLPFIVYAVWGWLRRRQAVARGEPMPDLKGPPVVWLGIVGIGLVILVLGGLSLQRGQGTLGSYAPPHVENGRIVPGTMK</sequence>
<evidence type="ECO:0000313" key="3">
    <source>
        <dbReference type="Proteomes" id="UP000033774"/>
    </source>
</evidence>
<reference evidence="2 3" key="1">
    <citation type="submission" date="2015-03" db="EMBL/GenBank/DDBJ databases">
        <title>Draft genome sequence of Elstera litoralis.</title>
        <authorList>
            <person name="Rahalkar M.C."/>
            <person name="Dhakephalkar P.K."/>
            <person name="Pore S.D."/>
            <person name="Arora P."/>
            <person name="Kapse N.G."/>
            <person name="Pandit P.S."/>
        </authorList>
    </citation>
    <scope>NUCLEOTIDE SEQUENCE [LARGE SCALE GENOMIC DNA]</scope>
    <source>
        <strain evidence="2 3">Dia-1</strain>
    </source>
</reference>
<dbReference type="Pfam" id="PF19606">
    <property type="entry name" value="DUF6111"/>
    <property type="match status" value="1"/>
</dbReference>
<protein>
    <submittedName>
        <fullName evidence="2">Uncharacterized protein</fullName>
    </submittedName>
</protein>
<keyword evidence="3" id="KW-1185">Reference proteome</keyword>
<dbReference type="AlphaFoldDB" id="A0A0F3IPV4"/>
<gene>
    <name evidence="2" type="ORF">VZ95_16450</name>
</gene>
<keyword evidence="1" id="KW-0472">Membrane</keyword>
<evidence type="ECO:0000313" key="2">
    <source>
        <dbReference type="EMBL" id="KJV08647.1"/>
    </source>
</evidence>
<keyword evidence="1" id="KW-1133">Transmembrane helix</keyword>
<proteinExistence type="predicted"/>
<accession>A0A0F3IPV4</accession>
<dbReference type="EMBL" id="LAJY01000502">
    <property type="protein sequence ID" value="KJV08647.1"/>
    <property type="molecule type" value="Genomic_DNA"/>
</dbReference>
<evidence type="ECO:0000256" key="1">
    <source>
        <dbReference type="SAM" id="Phobius"/>
    </source>
</evidence>
<organism evidence="2 3">
    <name type="scientific">Elstera litoralis</name>
    <dbReference type="NCBI Taxonomy" id="552518"/>
    <lineage>
        <taxon>Bacteria</taxon>
        <taxon>Pseudomonadati</taxon>
        <taxon>Pseudomonadota</taxon>
        <taxon>Alphaproteobacteria</taxon>
        <taxon>Rhodospirillales</taxon>
        <taxon>Rhodospirillaceae</taxon>
        <taxon>Elstera</taxon>
    </lineage>
</organism>
<comment type="caution">
    <text evidence="2">The sequence shown here is derived from an EMBL/GenBank/DDBJ whole genome shotgun (WGS) entry which is preliminary data.</text>
</comment>
<name>A0A0F3IPV4_9PROT</name>